<evidence type="ECO:0000256" key="1">
    <source>
        <dbReference type="SAM" id="SignalP"/>
    </source>
</evidence>
<comment type="caution">
    <text evidence="2">The sequence shown here is derived from an EMBL/GenBank/DDBJ whole genome shotgun (WGS) entry which is preliminary data.</text>
</comment>
<keyword evidence="3" id="KW-1185">Reference proteome</keyword>
<keyword evidence="1" id="KW-0732">Signal</keyword>
<sequence>MQTWARRGLQAALITGGLLMLGTGIASANENVNPDRPASPLDPKVKIPVRVHDNAIGTPFGQKDLPSVNRDVVISADAVTKGLPVAKAAPVAGKAQAVTDKAQAVAGKLPHAGHLPATDRITPKSADVFHGNKITPHLVIPIEFAGNAIAAGGDAHVNATSSENDTNFSPVWTDGSDSALAGNVVNLDWALPIRISGNALAVLGKATTHFVSENTTVSGGDIVTSGADAVLSGNVVSGQFATPVGVTGNGVAAAGIAKAVTEMNDQAHAPGTIKTNGDRGVVSGTGAGVPIALPAGLHGNSVAAGGKTWVEEKNELAATAGQALGLDRAKAGDYITTSGKESVLSGTVAEPAVATTATVTCNATTLLGTADCNGETETLTLAGGSTTTNGDNSAGGGTILVPSVASPVQAFADSVAGGGLSNVHHANEDISKAGGNSTTSGKDAVLAGTIADPAVSGPVEEFGNAVSVLGIAKTDSLNDVVNKAGGHAASNADKSVGSGSVVSGAVALPVEVFGNAAAAGGKATALVGEHKLSTAGGDSVVHADESVLGGSAVRPSVGGPAQVLSNTATVLGTGTTDVCNDIITKSGGYTGTTGNDSAGGGNAVTPTVGLPGEVFSNNANLGGLTSSKVVEDKVTTVGGPTNTFDDAGVLASNAAVADVVGPVQVFGNSAAGAGISKASVVKKTTAKGGGWVTAKGTGGAGSGNIAAAPVALPTQVFGLAAGVLGKATSWAEGDTSSAAGGPVTTDGKAGTVNGNVASAPLAGAAQVFGDAAGIASIVKATGDNTTDATSGGDVMTSGDDGSISGNVASVQPLPIAQVFGNAAALAGLVYANGDNDTVVTNGGDIMTSGDRGSISGNLADVPVAALAQVFGNAASVGGTAVGVSPNETTAVTGGNDATSGKGGNLSGNLATVPAAGIAQVFGNAASVVGNAVGVAQNDTTVLSGGDATTNGEWGSISGNLFAVPVAAVAQVFGNAASVGGHAIGVAENDTTALVGGEYDTEGDFKTLSGIEKVVPIGAVVQVFDIPIPIVAHAIAQGTNNTLVKVDDTAPIIDLPIGGGGLAANKLPRLPGRGIKHHQSRSDLPVNTPGMSDVDVAGLPNGLAAPGVNVVPNVGGTNLNGVALPNVQDLTSGKALQGADVTQTLPVTNVTKLLPVQPNLPVGQSRADLPLETPGMQDVDVAGLPNGATAPNVNVVPNLGGTNVNGVALPNVQDVTSGSALSSVDATKTLPIMNAVRLLPVQPDLGGLPKLA</sequence>
<accession>A0ABS4TBT9</accession>
<protein>
    <recommendedName>
        <fullName evidence="4">Small secreted domain</fullName>
    </recommendedName>
</protein>
<proteinExistence type="predicted"/>
<organism evidence="2 3">
    <name type="scientific">Kibdelosporangium banguiense</name>
    <dbReference type="NCBI Taxonomy" id="1365924"/>
    <lineage>
        <taxon>Bacteria</taxon>
        <taxon>Bacillati</taxon>
        <taxon>Actinomycetota</taxon>
        <taxon>Actinomycetes</taxon>
        <taxon>Pseudonocardiales</taxon>
        <taxon>Pseudonocardiaceae</taxon>
        <taxon>Kibdelosporangium</taxon>
    </lineage>
</organism>
<dbReference type="Proteomes" id="UP001519332">
    <property type="component" value="Unassembled WGS sequence"/>
</dbReference>
<feature type="signal peptide" evidence="1">
    <location>
        <begin position="1"/>
        <end position="28"/>
    </location>
</feature>
<evidence type="ECO:0000313" key="2">
    <source>
        <dbReference type="EMBL" id="MBP2321880.1"/>
    </source>
</evidence>
<name>A0ABS4TBT9_9PSEU</name>
<gene>
    <name evidence="2" type="ORF">JOF56_002265</name>
</gene>
<evidence type="ECO:0008006" key="4">
    <source>
        <dbReference type="Google" id="ProtNLM"/>
    </source>
</evidence>
<feature type="chain" id="PRO_5046897788" description="Small secreted domain" evidence="1">
    <location>
        <begin position="29"/>
        <end position="1251"/>
    </location>
</feature>
<evidence type="ECO:0000313" key="3">
    <source>
        <dbReference type="Proteomes" id="UP001519332"/>
    </source>
</evidence>
<reference evidence="2 3" key="1">
    <citation type="submission" date="2021-03" db="EMBL/GenBank/DDBJ databases">
        <title>Sequencing the genomes of 1000 actinobacteria strains.</title>
        <authorList>
            <person name="Klenk H.-P."/>
        </authorList>
    </citation>
    <scope>NUCLEOTIDE SEQUENCE [LARGE SCALE GENOMIC DNA]</scope>
    <source>
        <strain evidence="2 3">DSM 46670</strain>
    </source>
</reference>
<dbReference type="EMBL" id="JAGINW010000001">
    <property type="protein sequence ID" value="MBP2321880.1"/>
    <property type="molecule type" value="Genomic_DNA"/>
</dbReference>
<dbReference type="RefSeq" id="WP_209637022.1">
    <property type="nucleotide sequence ID" value="NZ_JAGINW010000001.1"/>
</dbReference>